<accession>A0A0F9DF97</accession>
<comment type="caution">
    <text evidence="1">The sequence shown here is derived from an EMBL/GenBank/DDBJ whole genome shotgun (WGS) entry which is preliminary data.</text>
</comment>
<proteinExistence type="predicted"/>
<dbReference type="EMBL" id="LAZR01039647">
    <property type="protein sequence ID" value="KKL16471.1"/>
    <property type="molecule type" value="Genomic_DNA"/>
</dbReference>
<organism evidence="1">
    <name type="scientific">marine sediment metagenome</name>
    <dbReference type="NCBI Taxonomy" id="412755"/>
    <lineage>
        <taxon>unclassified sequences</taxon>
        <taxon>metagenomes</taxon>
        <taxon>ecological metagenomes</taxon>
    </lineage>
</organism>
<evidence type="ECO:0000313" key="1">
    <source>
        <dbReference type="EMBL" id="KKL16471.1"/>
    </source>
</evidence>
<dbReference type="AlphaFoldDB" id="A0A0F9DF97"/>
<sequence>WIKLSSQKRKKGGDSICPVCSNSFYIKPSHAYFRKTCSKKCDNESRIGRHFSPKTEFKKGKNTGIENYMWRGDDVKYVGLHMWVYSKLGKPKTCEHCKKSGLKGRKIHWANKSGKYKRDLKDWIRLCVPCHKEYDSRDRMDVWQNKK</sequence>
<name>A0A0F9DF97_9ZZZZ</name>
<gene>
    <name evidence="1" type="ORF">LCGC14_2495220</name>
</gene>
<protein>
    <recommendedName>
        <fullName evidence="2">Nuclease associated modular domain-containing protein</fullName>
    </recommendedName>
</protein>
<reference evidence="1" key="1">
    <citation type="journal article" date="2015" name="Nature">
        <title>Complex archaea that bridge the gap between prokaryotes and eukaryotes.</title>
        <authorList>
            <person name="Spang A."/>
            <person name="Saw J.H."/>
            <person name="Jorgensen S.L."/>
            <person name="Zaremba-Niedzwiedzka K."/>
            <person name="Martijn J."/>
            <person name="Lind A.E."/>
            <person name="van Eijk R."/>
            <person name="Schleper C."/>
            <person name="Guy L."/>
            <person name="Ettema T.J."/>
        </authorList>
    </citation>
    <scope>NUCLEOTIDE SEQUENCE</scope>
</reference>
<feature type="non-terminal residue" evidence="1">
    <location>
        <position position="1"/>
    </location>
</feature>
<evidence type="ECO:0008006" key="2">
    <source>
        <dbReference type="Google" id="ProtNLM"/>
    </source>
</evidence>